<dbReference type="GeneID" id="18824950"/>
<dbReference type="AlphaFoldDB" id="K5WLH7"/>
<sequence>MDDDDGEETETDAPDVDVAAPSKPLMKLFPLMTFCNIMVYWSSGIPIPENGLLIRLSSSRFEVVICCSWPYKNDPRTLTTIGPDSDFDSDSSFAIGTVIAHESPCKNQHYF</sequence>
<gene>
    <name evidence="1" type="ORF">AGABI1DRAFT_116037</name>
</gene>
<dbReference type="RefSeq" id="XP_007333291.1">
    <property type="nucleotide sequence ID" value="XM_007333229.1"/>
</dbReference>
<accession>K5WLH7</accession>
<keyword evidence="2" id="KW-1185">Reference proteome</keyword>
<evidence type="ECO:0000313" key="2">
    <source>
        <dbReference type="Proteomes" id="UP000008493"/>
    </source>
</evidence>
<dbReference type="HOGENOM" id="CLU_2157605_0_0_1"/>
<name>K5WLH7_AGABU</name>
<protein>
    <submittedName>
        <fullName evidence="1">Uncharacterized protein</fullName>
    </submittedName>
</protein>
<dbReference type="EMBL" id="JH971405">
    <property type="protein sequence ID" value="EKM76131.1"/>
    <property type="molecule type" value="Genomic_DNA"/>
</dbReference>
<dbReference type="InParanoid" id="K5WLH7"/>
<dbReference type="Proteomes" id="UP000008493">
    <property type="component" value="Unassembled WGS sequence"/>
</dbReference>
<organism evidence="1 2">
    <name type="scientific">Agaricus bisporus var. burnettii (strain JB137-S8 / ATCC MYA-4627 / FGSC 10392)</name>
    <name type="common">White button mushroom</name>
    <dbReference type="NCBI Taxonomy" id="597362"/>
    <lineage>
        <taxon>Eukaryota</taxon>
        <taxon>Fungi</taxon>
        <taxon>Dikarya</taxon>
        <taxon>Basidiomycota</taxon>
        <taxon>Agaricomycotina</taxon>
        <taxon>Agaricomycetes</taxon>
        <taxon>Agaricomycetidae</taxon>
        <taxon>Agaricales</taxon>
        <taxon>Agaricineae</taxon>
        <taxon>Agaricaceae</taxon>
        <taxon>Agaricus</taxon>
    </lineage>
</organism>
<reference evidence="2" key="1">
    <citation type="journal article" date="2012" name="Proc. Natl. Acad. Sci. U.S.A.">
        <title>Genome sequence of the button mushroom Agaricus bisporus reveals mechanisms governing adaptation to a humic-rich ecological niche.</title>
        <authorList>
            <person name="Morin E."/>
            <person name="Kohler A."/>
            <person name="Baker A.R."/>
            <person name="Foulongne-Oriol M."/>
            <person name="Lombard V."/>
            <person name="Nagy L.G."/>
            <person name="Ohm R.A."/>
            <person name="Patyshakuliyeva A."/>
            <person name="Brun A."/>
            <person name="Aerts A.L."/>
            <person name="Bailey A.M."/>
            <person name="Billette C."/>
            <person name="Coutinho P.M."/>
            <person name="Deakin G."/>
            <person name="Doddapaneni H."/>
            <person name="Floudas D."/>
            <person name="Grimwood J."/>
            <person name="Hilden K."/>
            <person name="Kuees U."/>
            <person name="LaButti K.M."/>
            <person name="Lapidus A."/>
            <person name="Lindquist E.A."/>
            <person name="Lucas S.M."/>
            <person name="Murat C."/>
            <person name="Riley R.W."/>
            <person name="Salamov A.A."/>
            <person name="Schmutz J."/>
            <person name="Subramanian V."/>
            <person name="Woesten H.A.B."/>
            <person name="Xu J."/>
            <person name="Eastwood D.C."/>
            <person name="Foster G.D."/>
            <person name="Sonnenberg A.S."/>
            <person name="Cullen D."/>
            <person name="de Vries R.P."/>
            <person name="Lundell T."/>
            <person name="Hibbett D.S."/>
            <person name="Henrissat B."/>
            <person name="Burton K.S."/>
            <person name="Kerrigan R.W."/>
            <person name="Challen M.P."/>
            <person name="Grigoriev I.V."/>
            <person name="Martin F."/>
        </authorList>
    </citation>
    <scope>NUCLEOTIDE SEQUENCE [LARGE SCALE GENOMIC DNA]</scope>
    <source>
        <strain evidence="2">JB137-S8 / ATCC MYA-4627 / FGSC 10392</strain>
    </source>
</reference>
<proteinExistence type="predicted"/>
<evidence type="ECO:0000313" key="1">
    <source>
        <dbReference type="EMBL" id="EKM76131.1"/>
    </source>
</evidence>
<dbReference type="KEGG" id="abp:AGABI1DRAFT116037"/>